<name>A0ABY1N9T0_9HYPH</name>
<evidence type="ECO:0008006" key="4">
    <source>
        <dbReference type="Google" id="ProtNLM"/>
    </source>
</evidence>
<reference evidence="2 3" key="1">
    <citation type="submission" date="2017-05" db="EMBL/GenBank/DDBJ databases">
        <authorList>
            <person name="Varghese N."/>
            <person name="Submissions S."/>
        </authorList>
    </citation>
    <scope>NUCLEOTIDE SEQUENCE [LARGE SCALE GENOMIC DNA]</scope>
    <source>
        <strain evidence="2 3">DSM 15949</strain>
    </source>
</reference>
<organism evidence="2 3">
    <name type="scientific">Roseibium denhamense</name>
    <dbReference type="NCBI Taxonomy" id="76305"/>
    <lineage>
        <taxon>Bacteria</taxon>
        <taxon>Pseudomonadati</taxon>
        <taxon>Pseudomonadota</taxon>
        <taxon>Alphaproteobacteria</taxon>
        <taxon>Hyphomicrobiales</taxon>
        <taxon>Stappiaceae</taxon>
        <taxon>Roseibium</taxon>
    </lineage>
</organism>
<evidence type="ECO:0000313" key="2">
    <source>
        <dbReference type="EMBL" id="SMP04260.1"/>
    </source>
</evidence>
<dbReference type="RefSeq" id="WP_155190880.1">
    <property type="nucleotide sequence ID" value="NZ_BAAAEA010000001.1"/>
</dbReference>
<protein>
    <recommendedName>
        <fullName evidence="4">Carbohydrate-binding domain-containing protein</fullName>
    </recommendedName>
</protein>
<evidence type="ECO:0000256" key="1">
    <source>
        <dbReference type="SAM" id="MobiDB-lite"/>
    </source>
</evidence>
<evidence type="ECO:0000313" key="3">
    <source>
        <dbReference type="Proteomes" id="UP001157914"/>
    </source>
</evidence>
<feature type="compositionally biased region" description="Acidic residues" evidence="1">
    <location>
        <begin position="7"/>
        <end position="24"/>
    </location>
</feature>
<dbReference type="EMBL" id="FXTT01000001">
    <property type="protein sequence ID" value="SMP04260.1"/>
    <property type="molecule type" value="Genomic_DNA"/>
</dbReference>
<comment type="caution">
    <text evidence="2">The sequence shown here is derived from an EMBL/GenBank/DDBJ whole genome shotgun (WGS) entry which is preliminary data.</text>
</comment>
<proteinExistence type="predicted"/>
<keyword evidence="3" id="KW-1185">Reference proteome</keyword>
<feature type="region of interest" description="Disordered" evidence="1">
    <location>
        <begin position="1"/>
        <end position="30"/>
    </location>
</feature>
<sequence>MQSDVLDAGDEIESNVPPEDEPADDSGTPYSTRYQYFYVPAAGDSGTNGVSAPGAFLRLGSYSDIEEDAALADGVMPAFYPAKHISDEASDATVNSGGPNGAGSCGMLLACDGRVLLRASDRLYINTDEKIHIQSGDKITIIADTGDVSLKTGKNYNVRSAKKVSMRSGIGPNDSYSTRSVNSSGEKGIEIIADEGSSDVYIEGKSLYLQVNGTSTADVTEDNSTIMRADNYEDIWGNQLCFFRGRNVEFYFGYGFSYRASVSLNISTAIDINIGLFDVGFLVFDITKTVVEVKASMFKAKTSTAEVAATATRARSDAVSVSAVPTKAESGVVTASTGSVKSLIAFWEAKIANTAQI</sequence>
<accession>A0ABY1N9T0</accession>
<dbReference type="Proteomes" id="UP001157914">
    <property type="component" value="Unassembled WGS sequence"/>
</dbReference>
<gene>
    <name evidence="2" type="ORF">SAMN06265374_0604</name>
</gene>